<keyword evidence="2" id="KW-1185">Reference proteome</keyword>
<feature type="non-terminal residue" evidence="1">
    <location>
        <position position="204"/>
    </location>
</feature>
<dbReference type="Proteomes" id="UP001194580">
    <property type="component" value="Unassembled WGS sequence"/>
</dbReference>
<dbReference type="EMBL" id="JAAAIL010003863">
    <property type="protein sequence ID" value="KAG0249003.1"/>
    <property type="molecule type" value="Genomic_DNA"/>
</dbReference>
<evidence type="ECO:0000313" key="1">
    <source>
        <dbReference type="EMBL" id="KAG0249003.1"/>
    </source>
</evidence>
<sequence length="204" mass="23268">MALYIEIPDFPSPKDATTIPYGIDWRESLTGLELVKAHFPKVRKLRCNWEVVTEQPKSGKFICSPHHVTNIPFVLDMATVGTISQELETMTTNPHWIHFYGAGSGFYLHTRSNTHIDFWTLSEIAVTDDYRQKLAKMIEWINGHVSAINMELSTYLMTFLETHRLCNNLPKPLDYQAILSFAGNEWLSGEALGGIACYFQRKLG</sequence>
<protein>
    <submittedName>
        <fullName evidence="1">Uncharacterized protein</fullName>
    </submittedName>
</protein>
<evidence type="ECO:0000313" key="2">
    <source>
        <dbReference type="Proteomes" id="UP001194580"/>
    </source>
</evidence>
<organism evidence="1 2">
    <name type="scientific">Linnemannia exigua</name>
    <dbReference type="NCBI Taxonomy" id="604196"/>
    <lineage>
        <taxon>Eukaryota</taxon>
        <taxon>Fungi</taxon>
        <taxon>Fungi incertae sedis</taxon>
        <taxon>Mucoromycota</taxon>
        <taxon>Mortierellomycotina</taxon>
        <taxon>Mortierellomycetes</taxon>
        <taxon>Mortierellales</taxon>
        <taxon>Mortierellaceae</taxon>
        <taxon>Linnemannia</taxon>
    </lineage>
</organism>
<comment type="caution">
    <text evidence="1">The sequence shown here is derived from an EMBL/GenBank/DDBJ whole genome shotgun (WGS) entry which is preliminary data.</text>
</comment>
<proteinExistence type="predicted"/>
<dbReference type="AlphaFoldDB" id="A0AAD4CZX9"/>
<accession>A0AAD4CZX9</accession>
<reference evidence="1" key="1">
    <citation type="journal article" date="2020" name="Fungal Divers.">
        <title>Resolving the Mortierellaceae phylogeny through synthesis of multi-gene phylogenetics and phylogenomics.</title>
        <authorList>
            <person name="Vandepol N."/>
            <person name="Liber J."/>
            <person name="Desiro A."/>
            <person name="Na H."/>
            <person name="Kennedy M."/>
            <person name="Barry K."/>
            <person name="Grigoriev I.V."/>
            <person name="Miller A.N."/>
            <person name="O'Donnell K."/>
            <person name="Stajich J.E."/>
            <person name="Bonito G."/>
        </authorList>
    </citation>
    <scope>NUCLEOTIDE SEQUENCE</scope>
    <source>
        <strain evidence="1">NRRL 28262</strain>
    </source>
</reference>
<name>A0AAD4CZX9_9FUNG</name>
<gene>
    <name evidence="1" type="ORF">BGZ95_007745</name>
</gene>